<keyword evidence="7" id="KW-0449">Lipoprotein</keyword>
<dbReference type="InterPro" id="IPR027417">
    <property type="entry name" value="P-loop_NTPase"/>
</dbReference>
<dbReference type="EMBL" id="CAIIXF020000001">
    <property type="protein sequence ID" value="CAH1772748.1"/>
    <property type="molecule type" value="Genomic_DNA"/>
</dbReference>
<dbReference type="SMART" id="SM00173">
    <property type="entry name" value="RAS"/>
    <property type="match status" value="1"/>
</dbReference>
<evidence type="ECO:0000313" key="11">
    <source>
        <dbReference type="Proteomes" id="UP000749559"/>
    </source>
</evidence>
<dbReference type="InterPro" id="IPR020849">
    <property type="entry name" value="Small_GTPase_Ras-type"/>
</dbReference>
<dbReference type="Pfam" id="PF00071">
    <property type="entry name" value="Ras"/>
    <property type="match status" value="1"/>
</dbReference>
<reference evidence="10" key="1">
    <citation type="submission" date="2022-03" db="EMBL/GenBank/DDBJ databases">
        <authorList>
            <person name="Martin C."/>
        </authorList>
    </citation>
    <scope>NUCLEOTIDE SEQUENCE</scope>
</reference>
<dbReference type="PANTHER" id="PTHR24070">
    <property type="entry name" value="RAS, DI-RAS, AND RHEB FAMILY MEMBERS OF SMALL GTPASE SUPERFAMILY"/>
    <property type="match status" value="1"/>
</dbReference>
<dbReference type="SMART" id="SM00174">
    <property type="entry name" value="RHO"/>
    <property type="match status" value="1"/>
</dbReference>
<sequence>MRPVKDNRDYRMAVFGASNVGKSSLLLRFIEGRFRETYIPTIEDVYRKTICCNEGGCSMLITDTTGAYQFPAMQRLWMTKGHAFIFVFSVIRKQSLEELVPIYEELCEIKDNLSEVPIILVGNKSDKDCREISEEEGLEMAKKWNCAYLETSAKNNHNVTEIFQRILDMETRRQLSFTLNTQKVIKKKEKKKRCSIM</sequence>
<dbReference type="GO" id="GO:0005525">
    <property type="term" value="F:GTP binding"/>
    <property type="evidence" value="ECO:0007669"/>
    <property type="project" value="UniProtKB-KW"/>
</dbReference>
<keyword evidence="8" id="KW-0636">Prenylation</keyword>
<dbReference type="Gene3D" id="3.40.50.300">
    <property type="entry name" value="P-loop containing nucleotide triphosphate hydrolases"/>
    <property type="match status" value="1"/>
</dbReference>
<dbReference type="PROSITE" id="PS51420">
    <property type="entry name" value="RHO"/>
    <property type="match status" value="1"/>
</dbReference>
<gene>
    <name evidence="10" type="ORF">OFUS_LOCUS463</name>
</gene>
<evidence type="ECO:0000256" key="3">
    <source>
        <dbReference type="ARBA" id="ARBA00022481"/>
    </source>
</evidence>
<evidence type="ECO:0000256" key="2">
    <source>
        <dbReference type="ARBA" id="ARBA00022475"/>
    </source>
</evidence>
<dbReference type="PROSITE" id="PS51421">
    <property type="entry name" value="RAS"/>
    <property type="match status" value="1"/>
</dbReference>
<dbReference type="PROSITE" id="PS51419">
    <property type="entry name" value="RAB"/>
    <property type="match status" value="1"/>
</dbReference>
<keyword evidence="3" id="KW-0488">Methylation</keyword>
<evidence type="ECO:0000256" key="6">
    <source>
        <dbReference type="ARBA" id="ARBA00023136"/>
    </source>
</evidence>
<organism evidence="10 11">
    <name type="scientific">Owenia fusiformis</name>
    <name type="common">Polychaete worm</name>
    <dbReference type="NCBI Taxonomy" id="6347"/>
    <lineage>
        <taxon>Eukaryota</taxon>
        <taxon>Metazoa</taxon>
        <taxon>Spiralia</taxon>
        <taxon>Lophotrochozoa</taxon>
        <taxon>Annelida</taxon>
        <taxon>Polychaeta</taxon>
        <taxon>Sedentaria</taxon>
        <taxon>Canalipalpata</taxon>
        <taxon>Sabellida</taxon>
        <taxon>Oweniida</taxon>
        <taxon>Oweniidae</taxon>
        <taxon>Owenia</taxon>
    </lineage>
</organism>
<dbReference type="FunFam" id="3.40.50.300:FF:000303">
    <property type="entry name" value="GTP-binding protein Di-Ras2"/>
    <property type="match status" value="1"/>
</dbReference>
<evidence type="ECO:0000256" key="8">
    <source>
        <dbReference type="ARBA" id="ARBA00023289"/>
    </source>
</evidence>
<accession>A0A8J1UWR8</accession>
<dbReference type="PRINTS" id="PR00449">
    <property type="entry name" value="RASTRNSFRMNG"/>
</dbReference>
<dbReference type="Proteomes" id="UP000749559">
    <property type="component" value="Unassembled WGS sequence"/>
</dbReference>
<evidence type="ECO:0000313" key="10">
    <source>
        <dbReference type="EMBL" id="CAH1772748.1"/>
    </source>
</evidence>
<dbReference type="GO" id="GO:0003924">
    <property type="term" value="F:GTPase activity"/>
    <property type="evidence" value="ECO:0007669"/>
    <property type="project" value="InterPro"/>
</dbReference>
<evidence type="ECO:0000256" key="1">
    <source>
        <dbReference type="ARBA" id="ARBA00004342"/>
    </source>
</evidence>
<dbReference type="AlphaFoldDB" id="A0A8J1UWR8"/>
<dbReference type="GO" id="GO:0007165">
    <property type="term" value="P:signal transduction"/>
    <property type="evidence" value="ECO:0007669"/>
    <property type="project" value="InterPro"/>
</dbReference>
<dbReference type="SMART" id="SM00175">
    <property type="entry name" value="RAB"/>
    <property type="match status" value="1"/>
</dbReference>
<comment type="subcellular location">
    <subcellularLocation>
        <location evidence="1">Cell membrane</location>
        <topology evidence="1">Lipid-anchor</topology>
        <orientation evidence="1">Cytoplasmic side</orientation>
    </subcellularLocation>
</comment>
<keyword evidence="2" id="KW-1003">Cell membrane</keyword>
<keyword evidence="6" id="KW-0472">Membrane</keyword>
<dbReference type="GO" id="GO:0005886">
    <property type="term" value="C:plasma membrane"/>
    <property type="evidence" value="ECO:0007669"/>
    <property type="project" value="UniProtKB-SubCell"/>
</dbReference>
<keyword evidence="5" id="KW-0342">GTP-binding</keyword>
<evidence type="ECO:0000256" key="9">
    <source>
        <dbReference type="ARBA" id="ARBA00061515"/>
    </source>
</evidence>
<dbReference type="NCBIfam" id="TIGR00231">
    <property type="entry name" value="small_GTP"/>
    <property type="match status" value="1"/>
</dbReference>
<keyword evidence="4" id="KW-0547">Nucleotide-binding</keyword>
<proteinExistence type="inferred from homology"/>
<comment type="similarity">
    <text evidence="9">Belongs to the small GTPase superfamily. Di-Ras family.</text>
</comment>
<name>A0A8J1UWR8_OWEFU</name>
<comment type="caution">
    <text evidence="10">The sequence shown here is derived from an EMBL/GenBank/DDBJ whole genome shotgun (WGS) entry which is preliminary data.</text>
</comment>
<keyword evidence="11" id="KW-1185">Reference proteome</keyword>
<evidence type="ECO:0000256" key="4">
    <source>
        <dbReference type="ARBA" id="ARBA00022741"/>
    </source>
</evidence>
<protein>
    <submittedName>
        <fullName evidence="10">Uncharacterized protein</fullName>
    </submittedName>
</protein>
<evidence type="ECO:0000256" key="5">
    <source>
        <dbReference type="ARBA" id="ARBA00023134"/>
    </source>
</evidence>
<dbReference type="SUPFAM" id="SSF52540">
    <property type="entry name" value="P-loop containing nucleoside triphosphate hydrolases"/>
    <property type="match status" value="1"/>
</dbReference>
<evidence type="ECO:0000256" key="7">
    <source>
        <dbReference type="ARBA" id="ARBA00023288"/>
    </source>
</evidence>
<dbReference type="InterPro" id="IPR001806">
    <property type="entry name" value="Small_GTPase"/>
</dbReference>
<dbReference type="InterPro" id="IPR005225">
    <property type="entry name" value="Small_GTP-bd"/>
</dbReference>
<dbReference type="OrthoDB" id="265044at2759"/>